<evidence type="ECO:0000256" key="2">
    <source>
        <dbReference type="ARBA" id="ARBA00022801"/>
    </source>
</evidence>
<dbReference type="InterPro" id="IPR032466">
    <property type="entry name" value="Metal_Hydrolase"/>
</dbReference>
<keyword evidence="2" id="KW-0378">Hydrolase</keyword>
<dbReference type="SUPFAM" id="SSF103647">
    <property type="entry name" value="TSP type-3 repeat"/>
    <property type="match status" value="1"/>
</dbReference>
<name>A0ABR0B965_9CRUS</name>
<evidence type="ECO:0000256" key="3">
    <source>
        <dbReference type="SAM" id="MobiDB-lite"/>
    </source>
</evidence>
<keyword evidence="1 4" id="KW-0732">Signal</keyword>
<feature type="region of interest" description="Disordered" evidence="3">
    <location>
        <begin position="230"/>
        <end position="251"/>
    </location>
</feature>
<protein>
    <recommendedName>
        <fullName evidence="5">Amidohydrolase-related domain-containing protein</fullName>
    </recommendedName>
</protein>
<feature type="region of interest" description="Disordered" evidence="3">
    <location>
        <begin position="29"/>
        <end position="56"/>
    </location>
</feature>
<evidence type="ECO:0000313" key="7">
    <source>
        <dbReference type="Proteomes" id="UP001234178"/>
    </source>
</evidence>
<gene>
    <name evidence="6" type="ORF">OUZ56_032538</name>
</gene>
<feature type="domain" description="Amidohydrolase-related" evidence="5">
    <location>
        <begin position="277"/>
        <end position="408"/>
    </location>
</feature>
<evidence type="ECO:0000256" key="4">
    <source>
        <dbReference type="SAM" id="SignalP"/>
    </source>
</evidence>
<dbReference type="Gene3D" id="4.10.1080.10">
    <property type="entry name" value="TSP type-3 repeat"/>
    <property type="match status" value="1"/>
</dbReference>
<dbReference type="InterPro" id="IPR003367">
    <property type="entry name" value="Thrombospondin_3-like_rpt"/>
</dbReference>
<dbReference type="PROSITE" id="PS51257">
    <property type="entry name" value="PROKAR_LIPOPROTEIN"/>
    <property type="match status" value="1"/>
</dbReference>
<sequence length="781" mass="80915">MRRLFLAFPGCLGGVAFVACGGGDATDAPVETDGGPADTGTDSGADTGTDSGPVNPLAGACTVTKTGNADRIFEATLLLPDGPTPDGQLLIKADGTIACAAASCAGDPLAAAATVVKCANTVISPGMGNPHDHIGFANNTPKAHGTERYEQRHDWRKGKRGHTTITVSSGASANVVRFAELRHLMGGTTSIAGAGGQAGLLRNLDNGDAQLEGLGGKDANSDTFPLRDSGGTQVASGCSGGLPPHVGEGIDNEAHNEFTCQETDPNDILQKQSGVIHGIAVKPDDVAFFRNDRASLIWSPRSNVDLYGVTAPVTMYGNMGVPVAIGTDWVPSGSVNLQRELRCADSLNSKYYGGFYDDRALVEMATLNGAIAVRRERQLGRLAKGNVADVVFWNKSPKNPWRSVLDGGAEDVLAVLRGGKALYGDAAVLDLAPVGGSDCETLDVCGVAKKVCAKKDTGTDLATIKAAGDAIYANSLFYCRSQVPANEPSCTPFRTSFANGITATDKDGDGIDDGADNCPSVFNPKLPSCAVPKFRDLDGDGIENGVDNCVDDANADQADDDTNGIGNACDANAIPPVLTTIKQVRDPAAANKPAVGTRVRIENVYVTGVKPVGPTNPPNLGFFIQSGNGPYEGMFVQTGAIPTVAVGNKVTIVGKYEEIFTMSHVTGAQVTVVDAGTNLPIAPVAVNAADVTTNGASAERYEGMLCSINGPISGSMLNADANGDFDEFQINNVLRVDDDLAVAAIDNTYPVATTFPKMVGVCGISFSNRKIWPRSLADMGL</sequence>
<dbReference type="Proteomes" id="UP001234178">
    <property type="component" value="Unassembled WGS sequence"/>
</dbReference>
<dbReference type="Gene3D" id="3.20.20.140">
    <property type="entry name" value="Metal-dependent hydrolases"/>
    <property type="match status" value="1"/>
</dbReference>
<dbReference type="Pfam" id="PF01979">
    <property type="entry name" value="Amidohydro_1"/>
    <property type="match status" value="1"/>
</dbReference>
<evidence type="ECO:0000259" key="5">
    <source>
        <dbReference type="Pfam" id="PF01979"/>
    </source>
</evidence>
<accession>A0ABR0B965</accession>
<dbReference type="EMBL" id="JAOYFB010000041">
    <property type="protein sequence ID" value="KAK4045130.1"/>
    <property type="molecule type" value="Genomic_DNA"/>
</dbReference>
<dbReference type="SUPFAM" id="SSF51338">
    <property type="entry name" value="Composite domain of metallo-dependent hydrolases"/>
    <property type="match status" value="1"/>
</dbReference>
<feature type="signal peptide" evidence="4">
    <location>
        <begin position="1"/>
        <end position="25"/>
    </location>
</feature>
<evidence type="ECO:0000256" key="1">
    <source>
        <dbReference type="ARBA" id="ARBA00022729"/>
    </source>
</evidence>
<evidence type="ECO:0000313" key="6">
    <source>
        <dbReference type="EMBL" id="KAK4045130.1"/>
    </source>
</evidence>
<keyword evidence="7" id="KW-1185">Reference proteome</keyword>
<dbReference type="InterPro" id="IPR050287">
    <property type="entry name" value="MTA/SAH_deaminase"/>
</dbReference>
<comment type="caution">
    <text evidence="6">The sequence shown here is derived from an EMBL/GenBank/DDBJ whole genome shotgun (WGS) entry which is preliminary data.</text>
</comment>
<feature type="compositionally biased region" description="Low complexity" evidence="3">
    <location>
        <begin position="32"/>
        <end position="53"/>
    </location>
</feature>
<dbReference type="PANTHER" id="PTHR43794">
    <property type="entry name" value="AMINOHYDROLASE SSNA-RELATED"/>
    <property type="match status" value="1"/>
</dbReference>
<proteinExistence type="predicted"/>
<organism evidence="6 7">
    <name type="scientific">Daphnia magna</name>
    <dbReference type="NCBI Taxonomy" id="35525"/>
    <lineage>
        <taxon>Eukaryota</taxon>
        <taxon>Metazoa</taxon>
        <taxon>Ecdysozoa</taxon>
        <taxon>Arthropoda</taxon>
        <taxon>Crustacea</taxon>
        <taxon>Branchiopoda</taxon>
        <taxon>Diplostraca</taxon>
        <taxon>Cladocera</taxon>
        <taxon>Anomopoda</taxon>
        <taxon>Daphniidae</taxon>
        <taxon>Daphnia</taxon>
    </lineage>
</organism>
<dbReference type="Pfam" id="PF02412">
    <property type="entry name" value="TSP_3"/>
    <property type="match status" value="2"/>
</dbReference>
<dbReference type="SUPFAM" id="SSF51556">
    <property type="entry name" value="Metallo-dependent hydrolases"/>
    <property type="match status" value="1"/>
</dbReference>
<dbReference type="InterPro" id="IPR011059">
    <property type="entry name" value="Metal-dep_hydrolase_composite"/>
</dbReference>
<dbReference type="InterPro" id="IPR006680">
    <property type="entry name" value="Amidohydro-rel"/>
</dbReference>
<reference evidence="6 7" key="1">
    <citation type="journal article" date="2023" name="Nucleic Acids Res.">
        <title>The hologenome of Daphnia magna reveals possible DNA methylation and microbiome-mediated evolution of the host genome.</title>
        <authorList>
            <person name="Chaturvedi A."/>
            <person name="Li X."/>
            <person name="Dhandapani V."/>
            <person name="Marshall H."/>
            <person name="Kissane S."/>
            <person name="Cuenca-Cambronero M."/>
            <person name="Asole G."/>
            <person name="Calvet F."/>
            <person name="Ruiz-Romero M."/>
            <person name="Marangio P."/>
            <person name="Guigo R."/>
            <person name="Rago D."/>
            <person name="Mirbahai L."/>
            <person name="Eastwood N."/>
            <person name="Colbourne J.K."/>
            <person name="Zhou J."/>
            <person name="Mallon E."/>
            <person name="Orsini L."/>
        </authorList>
    </citation>
    <scope>NUCLEOTIDE SEQUENCE [LARGE SCALE GENOMIC DNA]</scope>
    <source>
        <strain evidence="6">LRV0_1</strain>
    </source>
</reference>
<dbReference type="PANTHER" id="PTHR43794:SF11">
    <property type="entry name" value="AMIDOHYDROLASE-RELATED DOMAIN-CONTAINING PROTEIN"/>
    <property type="match status" value="1"/>
</dbReference>
<feature type="chain" id="PRO_5047364763" description="Amidohydrolase-related domain-containing protein" evidence="4">
    <location>
        <begin position="26"/>
        <end position="781"/>
    </location>
</feature>
<dbReference type="InterPro" id="IPR028974">
    <property type="entry name" value="TSP_type-3_rpt"/>
</dbReference>